<feature type="region of interest" description="Disordered" evidence="1">
    <location>
        <begin position="4934"/>
        <end position="4954"/>
    </location>
</feature>
<dbReference type="InterPro" id="IPR027417">
    <property type="entry name" value="P-loop_NTPase"/>
</dbReference>
<evidence type="ECO:0000313" key="4">
    <source>
        <dbReference type="EMBL" id="KAK2950228.1"/>
    </source>
</evidence>
<feature type="region of interest" description="Disordered" evidence="1">
    <location>
        <begin position="4161"/>
        <end position="4184"/>
    </location>
</feature>
<comment type="caution">
    <text evidence="4">The sequence shown here is derived from an EMBL/GenBank/DDBJ whole genome shotgun (WGS) entry which is preliminary data.</text>
</comment>
<reference evidence="4 5" key="1">
    <citation type="journal article" date="2022" name="bioRxiv">
        <title>Genomics of Preaxostyla Flagellates Illuminates Evolutionary Transitions and the Path Towards Mitochondrial Loss.</title>
        <authorList>
            <person name="Novak L.V.F."/>
            <person name="Treitli S.C."/>
            <person name="Pyrih J."/>
            <person name="Halakuc P."/>
            <person name="Pipaliya S.V."/>
            <person name="Vacek V."/>
            <person name="Brzon O."/>
            <person name="Soukal P."/>
            <person name="Eme L."/>
            <person name="Dacks J.B."/>
            <person name="Karnkowska A."/>
            <person name="Elias M."/>
            <person name="Hampl V."/>
        </authorList>
    </citation>
    <scope>NUCLEOTIDE SEQUENCE [LARGE SCALE GENOMIC DNA]</scope>
    <source>
        <strain evidence="4">NAU3</strain>
        <tissue evidence="4">Gut</tissue>
    </source>
</reference>
<keyword evidence="2" id="KW-0472">Membrane</keyword>
<dbReference type="Proteomes" id="UP001281761">
    <property type="component" value="Unassembled WGS sequence"/>
</dbReference>
<keyword evidence="2" id="KW-0812">Transmembrane</keyword>
<feature type="transmembrane region" description="Helical" evidence="2">
    <location>
        <begin position="42"/>
        <end position="62"/>
    </location>
</feature>
<keyword evidence="2" id="KW-1133">Transmembrane helix</keyword>
<name>A0ABQ9XCK1_9EUKA</name>
<dbReference type="InterPro" id="IPR026983">
    <property type="entry name" value="DHC"/>
</dbReference>
<dbReference type="PANTHER" id="PTHR10676">
    <property type="entry name" value="DYNEIN HEAVY CHAIN FAMILY PROTEIN"/>
    <property type="match status" value="1"/>
</dbReference>
<accession>A0ABQ9XCK1</accession>
<evidence type="ECO:0000259" key="3">
    <source>
        <dbReference type="Pfam" id="PF08393"/>
    </source>
</evidence>
<evidence type="ECO:0000313" key="5">
    <source>
        <dbReference type="Proteomes" id="UP001281761"/>
    </source>
</evidence>
<dbReference type="Gene3D" id="1.20.140.100">
    <property type="entry name" value="Dynein heavy chain, N-terminal domain 2"/>
    <property type="match status" value="1"/>
</dbReference>
<dbReference type="Gene3D" id="3.40.50.300">
    <property type="entry name" value="P-loop containing nucleotide triphosphate hydrolases"/>
    <property type="match status" value="1"/>
</dbReference>
<feature type="compositionally biased region" description="Polar residues" evidence="1">
    <location>
        <begin position="4936"/>
        <end position="4953"/>
    </location>
</feature>
<feature type="region of interest" description="Disordered" evidence="1">
    <location>
        <begin position="4425"/>
        <end position="4453"/>
    </location>
</feature>
<gene>
    <name evidence="4" type="ORF">BLNAU_14812</name>
</gene>
<proteinExistence type="predicted"/>
<keyword evidence="5" id="KW-1185">Reference proteome</keyword>
<feature type="compositionally biased region" description="Basic and acidic residues" evidence="1">
    <location>
        <begin position="4329"/>
        <end position="4340"/>
    </location>
</feature>
<protein>
    <submittedName>
        <fullName evidence="4">Dynein heavy chain, N-terminal region 2</fullName>
    </submittedName>
</protein>
<dbReference type="EMBL" id="JARBJD010000140">
    <property type="protein sequence ID" value="KAK2950228.1"/>
    <property type="molecule type" value="Genomic_DNA"/>
</dbReference>
<sequence length="6711" mass="762663">MYRLITCGRLYDCEKNTIDTKTIEEIVTNQYELNPMIVAKELGYLFIYLVSVGFFLCTNTIVQTEHEEPQIIHLSSCAPYTFPSPEKIIQEAQDVVTKHISTGTPLFLSSFLTIDLIDLSTHISEALHLLNDTKTLFQKLDSNGLVPLSSLEDPFAQAPSPTSSEEQIELSKQIKLFELPQIHSPGSEHVLDDFSPDEVHRDTIYASHTFSLTHMHQPNTPSLASLSEMEQEAGFVSHPILSLINTSLTRVAFFSSFIEDLTEYLQIPLFSEPEYLSLVSSLKMVYLQTMNALKLCHAMSAEMFIETQKILKSAMLELENKLLLAYQARLSQLSFPNRPAVMTKAGNPIKVLISEWMSIAETVPKKPYALQSFIVNTGLVCANALIHYSSTLANILNPSVPVVEHLIDMAALTSSFRSRYSTPSQFTPRRRTIAPAFTTMSSPVVSYYHISPSPDSIFDMGPIPTFSPPPVSDFFLRQIPESVSTVLSLQQIEDVDMDPTEFLKVLQQTVIHAKTIFQSNDPRQKLLASLNIAAKKLNDSVKSMKAAVQFKIVSHLTQWRTDWNAQRDEQQMIPIFQNGSSVQAMDNEVSEDVFGSKFMDSVENAVFNDRESREKEVPWMDVGVTFLNYPFELIRIHRLVRSNRSIQHLLPSKTEIVQAILFTESYEELVDIITKIDSAFSDLPHQFARLFRVPILFLMRMGEYDVLKMSYHDPLTESIFDIGPSRTLIFNLHQQITNMMLAIDSQIMSLARLNFAKSSSETTLESHENAGETGISKMLQYAQDTSNSIIETLHDVFNLTLTTINTLCHSYNSIVKKDPSVPVEQTLLSTFDQSGQDRFEPFVFYGNKGVFETYVTETRRIVEAYWGLYINALHHSMLTTFRYLTFLFTPTITREEIDEAKAYPQMEVHVTFVNNTFRIVPTSVEVTNFLTKAVSKFNLFLNFFPVWDFDYLAKHWRVFQEGPSRIATPTMPNVEHTVWTEVSSSLPLIKETFIYLGSVPHIPPVTVSLMNRFGVLDPFLRLDQDEIFRKLPLLLHSTPYQKDFTTFALPTSFTPIIEEERRATELELVAELENHTTQSIFRKLISSANLMYHVVPSSFVADDTSPFTFYPDERPYICSLCHCSFGSLVSYTNHIHANRSHHTELENQTVILQALKQYLIRSMERIALWKELIIQVNAQFGNQKNPLIPEPTKVVNISSRFKSILVSLFSPVQLTYTIQINFTSMFLGQVYELIDTTFKNYERQYINNIELYSARIAAPLLNSLVDINLVNPEKTEHQHNTTVLLTRDTMNEVSMMMKQIEAIAAHQSTFEQNFAVLEEFITDLVPLCPSTAKKLRSNSLQLVRLNEQLLAVSSIKPILLTKQSQISEQLLTSSNTMRLSLDVLCLGFDSVKTLFETAPSKIVSVANRQQYIVAFLTPAFVHAKYLHDMNKQVSLLGSPVSSHHRFMIVCASLRYYCTLFHHYPHFLNFVDQLRQIRFNDLDKEDQYQRFSHFRVVLERLQTIRVSVSPPLQRSHLHKQFKAEVHKLKVVFQTLFPIDQLEFKPRHWVQLATDLNLLDLLNSTVSQNDGTEKSPKMGAILDSDVHKRISAIISVKGRARIEAKIEEQLTNIQYVWENENKLLLTPKKHTIKFEANIKLEGMDYSAYVVKEDSIRFIIHQAQRTIDELQSLSSSKHSHPFIKRIQKILSTLLDITAPLTQFMKAQRIFILLLNFFSSSRNSSAVQNPYNEFLGSCYIWNHILLEIKHNPAPFHSFVEGKFIRQVLTHTYVQFQDILGDLDSFIDAEKRTFPILNLLPEDHVIALLSYVDSPADFQHLLPTILPNTTSFSYTSSPQPLETILTSTGSPHIVADSFSPHQITNEGSQPFFLPTNPDAVFTNFDDLEADLDFVQPNDAMTRRDSIAVSPANSPFSLQLGNGHPPKPNETLNFAPMQNSFYNSPHHTSQSYLVDGVYGTLGEYLHFHTPIKFVPGGDNVRFLVEIRNAVRTVVKTQSVNALFSFPTAFFPEVLDKKLTSTELYKTKKATVRMSQSSLEHMDPVGMIVSLFVNLASVDTQFSAKDFVKFLQDSIAQSVFFAFYSVWSYLIHFQLNTLSADLSKNLYFEDFIKDDSLGVSTIDAFLKNISNRHDSPFTFGDGLNIPIELQMKMIERFLVKTVKVFQGLVRVLRSPLEIVKAEQAILATLNVLSVFSFFHHYPIGGRSISFETCGYIITTLPVTIVESSSFITGRTKELYGHLLEPPISIPPPPPILTGVWESPYDATKATVYFDTAEVQYGFEYLGLKMSTLDSWNIASRINPPKQFDDAIHNETLTLFFRSTEFWTNVARCIQSISPPSFNTQQSSKKGDVERSRSFAIISGISPFYVFDRLHEFGAICGKNIRHLMLSTETVSPNTLPEFISAIVTYGMWGVVEGLSNLSENFVASLSSILSSLLDATRDNLSSIQFPDGNHVKITSGFYLFTATVSSSEVPELPTELRRYFHSVTAHSQHIAHRLYVHFTLDGLLYAYQITERVEALLEELRSGIIHSSLVQDGLITHLCHNVPTYLELIAKSILPSIEALEGISNLQLLHPLLLFLKKMSTMDNQDFLSSDASLSSSSNYRQLKDKLSDIFTFVVENLAVATCLWEYLRVFLSEDELPGMMCILLASFPEIGDIYSDNIENPTQSLQQNAQDASQWYLKGISTEIKYQEELSEFIAHLFVGPISYNSMYPSILEGLTTLTHESLPIIDQFVALVERTTGHDEVSKFTEALSFMSEDTPEMGSSQKSSGKVVVQSLFEQNILDSDRVYLEASSADVTDDKLKYYSPREASKTEDRVIFDQLAAVHTNYSTKNIISSHFMDLDNALHHPLWTASPLTKRSITSDSPLILVGPPGCGKTFMMHILSLAQNAKGINAKIIHLNPSTLSRNELYGSFTSGANLITDTIGSDTFPLRQDVDEHIDIFESNPGFTFEGSIRKTTKPRNRSLNNQKMVWNRGIVEILADQIARLGDKSNNPIYFIIDSSLSNRSSPTTYAGLNSSTSRAIGRETRIDRKNQQSNDAMKWGELLYPLLSHSTRLEDHIKRSLYLSFIRQAAHSEYFRQTGLLEDSASNIRNRKDSLFKRAVSVLLANDPRFEGVEDPEYYPVFSNDYSPGEETLLDSLHDLHRSIRSLSLSNNNRVSFPPSVRFIIETDSLENIPYYLLRSCRILTVPSSLLIHPVVSLSTRSLTSTDPRYARAFLYVTQIVSSQYILHRPVSASYLFSPRFICIMYKTISNAVTLFLHWLRIAYDFLQSCTVPDPRRARVVIDRSAVDNHIERFFLHSLTLFTTIFVTLIDKISLAIASENPHKGSHGQPETIDWTHAIENSIVYSLYWGTGGHLFHIHEFRQLYSDRLCALLSKPPIFTQGDTFQHMTSNSTVREDVRAMNGYLDLENHGLYTRESLYSYCVNSMDGTWLTFNRLLKKQKQQKEQLVRHQSHQANLSAPSQYSGLRGKSTLSDSTLMTRDAFMDIMSDMQLMIAPYSHVISLYLSSHTSIMLGYTSADMMDIISQSIVRTPHTHMSSLDNTYQLFDLNVTSRTTVTDFHRLLAQFREKVSRSRQRFINQFETTLTQITPKQIVPNSGDSVSTENHSIAFTYSEQSSPLNRPFTMSTHPITANDTSITYDEINRSVGAMLLHISLSTPLPEFILSEIRSIINKTTMVLNPSTDTCQYTRDTLSLIVTVPRSIYTLLPHRFAHKLPLITTPSPSVSELLFIFNRYFSQKLQSIITVGTESIELPQPYLRVPSITLMLCMFLGCFQVSMNSRHLNFFRHMLPSLLLFPPTIKHGLEILSLICSAIATNPQIKGSRAAIAIEWIKSARDVFGMRCSQAEKVRLDLIIVFFGSHIIDSSSFEIRRLRALIRHLCTYDTLLGEEILFLEEHKSEDYHRFIQLYDSVDVSMGQYLQRQNNPFVLSTFNESTGIRLFRVKKSLERHHVFLISPLHLITQNEVGIVVSMTGYANYHLRIKSSLIHFLDQLRSIIHLLLETDRHVVVSLFIDDVASLDKSMSIYRAHQQESSRPLISQQIPGLSQTTTKAGSIRGSERIQCTDDRIISHTTPNHNSLTVKDVSDYLLALVSSSTFVPMIFSENEVQAMNDHLLARDIIPANATLHTYLQAQIRTHLRLLFVAGVVEPSLETDTVVNELRRHLSPPMNSVGSSPSSRKSPRIPPQKAHTSAIMYSPCLDQFEWFIENAHFVRIDNLPFNSLVRKAFAYVPPRFPVKLAYHAKKATKRKGKGEEVFPFVRNDLSDYLLTLGGSPIDHLNTNLSLTDRFWTEDLSEANEYNIDIINKPEPKHECQPRSLAIDDIGSNPTGHSRQDPFPKRVENKPTFPPLTHPPVTQLPIGPGLLTTYTIRVLKTKPSLSSVPTARRILPTQSSQANLYVIRPLTRSSSQLGLSSSYSLYQQPSFQIDDDDDQWYTKSVSPLPEEPSFPTSPSPNMVMEQAQRNNTSYRRMQSLVKLEMHSFDNELELRLRDTLMTFTDHSDNFDLIHSLFDQSRKALDEFYDQVQKLNLSTEDPKSEKMLNSMKGVGMYMIRPLVLIFNTMKTRCDYFSLSFTSTTSVTHRVPFIPNSFLPKLVHTTFEIAVHRLQKLVDFRQTLVNLVNRYHSHHQHLQSEPEHIETQLNGDSRLGLKSNLLKHRYNLCKSLVEAQKSQHDALQKQTERVFNQFQKIQVIRCELESNFQKETLMEHQSLADIRKRLTPSKFDGISKATVHHRASQAILQMVQILCNIPLEPVTTVLIRRNSMQFVAAQVTSFPKTLSRNPPRPLSPTGLANQDRLNVSEVNWHFFKRGEFVNILKRVTPDNITGEQVELLQPLCEIIDPVLETNRKEVGQLGMLYTYMRQLMQTFTLQHKYFPTFHFLIHELATLESDKTVLEEMQITASNVMFTIESIISSMKMGGYSTSRPTLARSQRHLKFSPNVRQSPSRTSPASPQVQQPRKLMEDPLYVDIMTSWLSMIDCVDRNIVDCFGDSVLAATFATFQATMNYDEWEWNLNAWKDILKAMGISFSDEFPIAQKPAIDPQTPFPIVPSALTIDVVGSPYDFSDQLAARMSAQFVRPMYRPIWAVLKGPSSFFKNQIQGVPPDEYLVLSSLVAQSGSEQTVQCIIDPTGTAAHIVMNSLRIKTHVVFTNILSTSFFSDAIDALLSGHPLLVEYVDPSVNLNGERASALLRMMDQLIECAQGNPLQDITISGKTIALKQGFRLFVFLRGEVTLVPHHFESFLDSLSRHMCTIVNWAPFTVARTFGTLLQHSIILPMFDSNVLLRRKRLLSSIPAKFAQAHSHLDDLVSHISVIRVSTFHHLSKLSSSYHDSLRLANQTVLQTLGEVMMTQKEIESQPALQAFVKDLYSVNQLFTRVNIERWLNKMTLKNIIIQPFRQTGALSSSTFFTALFDAIAYMLRHFALSSSRSSAESGSENELQMMDNIKKFSHIEKLSQAGKSQSGIRSLRQFFHVEGPDQKPQFDFDLNVMNERLMSMLFENVSRSILMFPSSNAKTTIPLPHTRALNFLMSYNTNIRIFIHRGRMLQPPPGSFTPPPYISHPFTYLISLDDTFIPRLEYQLPFFTMHTSHFKDLFNTSVSFLSDIVGTEEDEIIHTRFVTLTSSSIRQTMKVLDKLIATRKNPNSAEDPTQVGFEESFRTNREAWVNLMNHPHPVTEPLPNDLDNMLLPLERFIIFRQFIPHEAMNCLLQMSEVSITIANLPPHPLETVIRRSILMTHPTTLLYLVAPIPILDLDMHINYVVRTTYPDLPSITAPPLAVATIPASAESGQHTVVDFLAPLNIVNSFSLWGPIPNSSLTLPFSKAMIDVATTQLRNPEGTIPHYFERMLYPESPSVVANQHWRSTRVEPVISSFLLSVLNSSFFTHRFFLTADQFTIPVSTYSLISPQSWVVKHSFETAGNNPSSRFPARSQARHRRQFSGSVLPEMTYYRNELQKYVVRVSISQNALKRHSAFVYSKSHLRNKSNNPDLSRDSLLLTNNRFPIYPRRKLASTRLILLRKEQSMGEHALYSSSSHVCGTVRHFPRNWEQLEFHVELAEVIGWIPHLYEFQPSIPVWGRFCFNLSVVFALFSLRLKARRLFLSAQTGKEGSLSESSQNGISIEVENEMMSQATFIRLLRNSHSLVETVFKTHLGTVRTLSSGNPNFTDERREQLFNCCFASLFMELKTTVLQEFLPHIPPSSPDIEALLHLLNAYFGKNMFDPQFDYLHPDGIIDSSDPNKFTLPKSHSGELFVRREVINLVNDGIPLRSGTKLMGLEQMLMDASTITIMNRTYSLVQSLLMHSKTQRTRENLLPTIDPTEPDVAGESPVAEVIQHLPPTGHYFDYLNFAKKLPNEGQVFTSFVVQECILMDLVNSQFQTSIVTQNRFNQGKSVNGGVYRETDNDKPALICHPSIINSLPLPPHVCFSMSDIASWIQERHVLINQILHSPNFMTVFDIALFHYPGSFLTSAKYAFYNEVITDHKKGLFQAAEHNQCNLTLSRRFLNNQMEKPNIDNIGLKSIHIPSVFTPPFPLPVTVTKFHPNVYPFSQALLSITFVPLDPSMGNEEILRTVSNSRLSHGAYMTGIGMYGFGFNFETNRFVQMTANGMLPPSCTQYPLVWVSLSFPSPFYHPNRQYTPFIDLSPFTSPLVTVGMSQIADTLDTQTTRADPYPVPLFSSGALDSRLCDVVVLHEDFIQWHNAGCSLFVDYTPKSLRPS</sequence>
<dbReference type="SUPFAM" id="SSF52540">
    <property type="entry name" value="P-loop containing nucleoside triphosphate hydrolases"/>
    <property type="match status" value="1"/>
</dbReference>
<evidence type="ECO:0000256" key="2">
    <source>
        <dbReference type="SAM" id="Phobius"/>
    </source>
</evidence>
<dbReference type="Pfam" id="PF08393">
    <property type="entry name" value="DHC_N2"/>
    <property type="match status" value="1"/>
</dbReference>
<dbReference type="InterPro" id="IPR042222">
    <property type="entry name" value="Dynein_2_N"/>
</dbReference>
<organism evidence="4 5">
    <name type="scientific">Blattamonas nauphoetae</name>
    <dbReference type="NCBI Taxonomy" id="2049346"/>
    <lineage>
        <taxon>Eukaryota</taxon>
        <taxon>Metamonada</taxon>
        <taxon>Preaxostyla</taxon>
        <taxon>Oxymonadida</taxon>
        <taxon>Blattamonas</taxon>
    </lineage>
</organism>
<dbReference type="InterPro" id="IPR013602">
    <property type="entry name" value="Dynein_heavy_linker"/>
</dbReference>
<evidence type="ECO:0000256" key="1">
    <source>
        <dbReference type="SAM" id="MobiDB-lite"/>
    </source>
</evidence>
<feature type="domain" description="Dynein heavy chain linker" evidence="3">
    <location>
        <begin position="1453"/>
        <end position="1831"/>
    </location>
</feature>
<feature type="region of interest" description="Disordered" evidence="1">
    <location>
        <begin position="4309"/>
        <end position="4352"/>
    </location>
</feature>
<feature type="compositionally biased region" description="Pro residues" evidence="1">
    <location>
        <begin position="4440"/>
        <end position="4449"/>
    </location>
</feature>